<accession>A0A6J6K899</accession>
<comment type="similarity">
    <text evidence="5">Belongs to the ABC transporter superfamily. Drug exporter-1 (DrugE1) (TC 3.A.1.105) family.</text>
</comment>
<evidence type="ECO:0000313" key="7">
    <source>
        <dbReference type="EMBL" id="CAB4645572.1"/>
    </source>
</evidence>
<dbReference type="GO" id="GO:1900753">
    <property type="term" value="P:doxorubicin transport"/>
    <property type="evidence" value="ECO:0007669"/>
    <property type="project" value="InterPro"/>
</dbReference>
<evidence type="ECO:0000256" key="1">
    <source>
        <dbReference type="ARBA" id="ARBA00004413"/>
    </source>
</evidence>
<dbReference type="InterPro" id="IPR003439">
    <property type="entry name" value="ABC_transporter-like_ATP-bd"/>
</dbReference>
<evidence type="ECO:0000256" key="4">
    <source>
        <dbReference type="ARBA" id="ARBA00022840"/>
    </source>
</evidence>
<dbReference type="NCBIfam" id="TIGR01188">
    <property type="entry name" value="drrA"/>
    <property type="match status" value="1"/>
</dbReference>
<dbReference type="PROSITE" id="PS50893">
    <property type="entry name" value="ABC_TRANSPORTER_2"/>
    <property type="match status" value="1"/>
</dbReference>
<organism evidence="7">
    <name type="scientific">freshwater metagenome</name>
    <dbReference type="NCBI Taxonomy" id="449393"/>
    <lineage>
        <taxon>unclassified sequences</taxon>
        <taxon>metagenomes</taxon>
        <taxon>ecological metagenomes</taxon>
    </lineage>
</organism>
<dbReference type="Pfam" id="PF00005">
    <property type="entry name" value="ABC_tran"/>
    <property type="match status" value="1"/>
</dbReference>
<keyword evidence="2" id="KW-0813">Transport</keyword>
<dbReference type="PROSITE" id="PS00211">
    <property type="entry name" value="ABC_TRANSPORTER_1"/>
    <property type="match status" value="1"/>
</dbReference>
<dbReference type="SUPFAM" id="SSF52540">
    <property type="entry name" value="P-loop containing nucleoside triphosphate hydrolases"/>
    <property type="match status" value="1"/>
</dbReference>
<evidence type="ECO:0000256" key="3">
    <source>
        <dbReference type="ARBA" id="ARBA00022741"/>
    </source>
</evidence>
<gene>
    <name evidence="7" type="ORF">UFOPK2214_00222</name>
</gene>
<evidence type="ECO:0000256" key="5">
    <source>
        <dbReference type="ARBA" id="ARBA00049985"/>
    </source>
</evidence>
<dbReference type="InterPro" id="IPR027417">
    <property type="entry name" value="P-loop_NTPase"/>
</dbReference>
<dbReference type="InterPro" id="IPR005894">
    <property type="entry name" value="DrrA"/>
</dbReference>
<dbReference type="AlphaFoldDB" id="A0A6J6K899"/>
<feature type="domain" description="ABC transporter" evidence="6">
    <location>
        <begin position="22"/>
        <end position="253"/>
    </location>
</feature>
<evidence type="ECO:0000256" key="2">
    <source>
        <dbReference type="ARBA" id="ARBA00022448"/>
    </source>
</evidence>
<dbReference type="InterPro" id="IPR003593">
    <property type="entry name" value="AAA+_ATPase"/>
</dbReference>
<comment type="subcellular location">
    <subcellularLocation>
        <location evidence="1">Cell membrane</location>
        <topology evidence="1">Peripheral membrane protein</topology>
        <orientation evidence="1">Cytoplasmic side</orientation>
    </subcellularLocation>
</comment>
<dbReference type="EMBL" id="CAEZWJ010000004">
    <property type="protein sequence ID" value="CAB4645572.1"/>
    <property type="molecule type" value="Genomic_DNA"/>
</dbReference>
<dbReference type="PANTHER" id="PTHR43582">
    <property type="entry name" value="LINEARMYCIN RESISTANCE ATP-BINDING PROTEIN LNRL"/>
    <property type="match status" value="1"/>
</dbReference>
<dbReference type="Gene3D" id="3.40.50.300">
    <property type="entry name" value="P-loop containing nucleotide triphosphate hydrolases"/>
    <property type="match status" value="1"/>
</dbReference>
<sequence>MLSFEGTPRADPDSVWYMTYAITANNLARAFGDNLAVNGVDLAIKTGEIYGFLGPNGAGKSTTVRMLTTLLNPTSGSATVAGYDIVADTENVRLRIGVALQNAALDLKQTGREILDMQGRLYGLTATQRKMRIDHLLGLVDIGDAIDDMVSTYSGGMKRRLDLAASLVHQPEVLFLDEPTTGLDPVSRAAVWAEVRKLNTEMGMTIFLTTQYLEEADELADRVGIIAKGRIVAEGTPTELKRSIGADVIIAKVSTEDAARAAQALQTVPGLDHIEAKGDSIVIGVTNGGSALSPVAVALSSAGITVNELTMRTPTLDDVFLETTGTRMQEEATQ</sequence>
<proteinExistence type="inferred from homology"/>
<dbReference type="InterPro" id="IPR025302">
    <property type="entry name" value="DrrA1/2-like_C"/>
</dbReference>
<dbReference type="InterPro" id="IPR017871">
    <property type="entry name" value="ABC_transporter-like_CS"/>
</dbReference>
<dbReference type="SMART" id="SM00382">
    <property type="entry name" value="AAA"/>
    <property type="match status" value="1"/>
</dbReference>
<name>A0A6J6K899_9ZZZZ</name>
<dbReference type="Pfam" id="PF13732">
    <property type="entry name" value="DrrA1-3_C"/>
    <property type="match status" value="1"/>
</dbReference>
<protein>
    <submittedName>
        <fullName evidence="7">Unannotated protein</fullName>
    </submittedName>
</protein>
<dbReference type="GO" id="GO:0016887">
    <property type="term" value="F:ATP hydrolysis activity"/>
    <property type="evidence" value="ECO:0007669"/>
    <property type="project" value="InterPro"/>
</dbReference>
<dbReference type="GO" id="GO:0005886">
    <property type="term" value="C:plasma membrane"/>
    <property type="evidence" value="ECO:0007669"/>
    <property type="project" value="UniProtKB-SubCell"/>
</dbReference>
<dbReference type="GO" id="GO:0043215">
    <property type="term" value="P:daunorubicin transport"/>
    <property type="evidence" value="ECO:0007669"/>
    <property type="project" value="InterPro"/>
</dbReference>
<evidence type="ECO:0000259" key="6">
    <source>
        <dbReference type="PROSITE" id="PS50893"/>
    </source>
</evidence>
<dbReference type="PANTHER" id="PTHR43582:SF5">
    <property type="entry name" value="ABC TRANSPORTER"/>
    <property type="match status" value="1"/>
</dbReference>
<keyword evidence="3" id="KW-0547">Nucleotide-binding</keyword>
<reference evidence="7" key="1">
    <citation type="submission" date="2020-05" db="EMBL/GenBank/DDBJ databases">
        <authorList>
            <person name="Chiriac C."/>
            <person name="Salcher M."/>
            <person name="Ghai R."/>
            <person name="Kavagutti S V."/>
        </authorList>
    </citation>
    <scope>NUCLEOTIDE SEQUENCE</scope>
</reference>
<dbReference type="GO" id="GO:0005524">
    <property type="term" value="F:ATP binding"/>
    <property type="evidence" value="ECO:0007669"/>
    <property type="project" value="UniProtKB-KW"/>
</dbReference>
<keyword evidence="4" id="KW-0067">ATP-binding</keyword>